<dbReference type="OMA" id="MMFHREH"/>
<dbReference type="AlphaFoldDB" id="M2N1L5"/>
<evidence type="ECO:0000313" key="2">
    <source>
        <dbReference type="EMBL" id="EMC97823.1"/>
    </source>
</evidence>
<evidence type="ECO:0000313" key="3">
    <source>
        <dbReference type="Proteomes" id="UP000011761"/>
    </source>
</evidence>
<dbReference type="RefSeq" id="XP_007674750.1">
    <property type="nucleotide sequence ID" value="XM_007676560.1"/>
</dbReference>
<reference evidence="2 3" key="1">
    <citation type="journal article" date="2012" name="PLoS Pathog.">
        <title>Diverse lifestyles and strategies of plant pathogenesis encoded in the genomes of eighteen Dothideomycetes fungi.</title>
        <authorList>
            <person name="Ohm R.A."/>
            <person name="Feau N."/>
            <person name="Henrissat B."/>
            <person name="Schoch C.L."/>
            <person name="Horwitz B.A."/>
            <person name="Barry K.W."/>
            <person name="Condon B.J."/>
            <person name="Copeland A.C."/>
            <person name="Dhillon B."/>
            <person name="Glaser F."/>
            <person name="Hesse C.N."/>
            <person name="Kosti I."/>
            <person name="LaButti K."/>
            <person name="Lindquist E.A."/>
            <person name="Lucas S."/>
            <person name="Salamov A.A."/>
            <person name="Bradshaw R.E."/>
            <person name="Ciuffetti L."/>
            <person name="Hamelin R.C."/>
            <person name="Kema G.H.J."/>
            <person name="Lawrence C."/>
            <person name="Scott J.A."/>
            <person name="Spatafora J.W."/>
            <person name="Turgeon B.G."/>
            <person name="de Wit P.J.G.M."/>
            <person name="Zhong S."/>
            <person name="Goodwin S.B."/>
            <person name="Grigoriev I.V."/>
        </authorList>
    </citation>
    <scope>NUCLEOTIDE SEQUENCE [LARGE SCALE GENOMIC DNA]</scope>
    <source>
        <strain evidence="2 3">UAMH 10762</strain>
    </source>
</reference>
<dbReference type="Proteomes" id="UP000011761">
    <property type="component" value="Unassembled WGS sequence"/>
</dbReference>
<dbReference type="HOGENOM" id="CLU_857951_0_0_1"/>
<feature type="region of interest" description="Disordered" evidence="1">
    <location>
        <begin position="57"/>
        <end position="84"/>
    </location>
</feature>
<proteinExistence type="predicted"/>
<protein>
    <submittedName>
        <fullName evidence="2">Uncharacterized protein</fullName>
    </submittedName>
</protein>
<keyword evidence="3" id="KW-1185">Reference proteome</keyword>
<dbReference type="OrthoDB" id="3867271at2759"/>
<dbReference type="EMBL" id="KB445553">
    <property type="protein sequence ID" value="EMC97823.1"/>
    <property type="molecule type" value="Genomic_DNA"/>
</dbReference>
<dbReference type="KEGG" id="bcom:BAUCODRAFT_146437"/>
<feature type="region of interest" description="Disordered" evidence="1">
    <location>
        <begin position="103"/>
        <end position="129"/>
    </location>
</feature>
<gene>
    <name evidence="2" type="ORF">BAUCODRAFT_146437</name>
</gene>
<organism evidence="2 3">
    <name type="scientific">Baudoinia panamericana (strain UAMH 10762)</name>
    <name type="common">Angels' share fungus</name>
    <name type="synonym">Baudoinia compniacensis (strain UAMH 10762)</name>
    <dbReference type="NCBI Taxonomy" id="717646"/>
    <lineage>
        <taxon>Eukaryota</taxon>
        <taxon>Fungi</taxon>
        <taxon>Dikarya</taxon>
        <taxon>Ascomycota</taxon>
        <taxon>Pezizomycotina</taxon>
        <taxon>Dothideomycetes</taxon>
        <taxon>Dothideomycetidae</taxon>
        <taxon>Mycosphaerellales</taxon>
        <taxon>Teratosphaeriaceae</taxon>
        <taxon>Baudoinia</taxon>
    </lineage>
</organism>
<dbReference type="GeneID" id="19108690"/>
<evidence type="ECO:0000256" key="1">
    <source>
        <dbReference type="SAM" id="MobiDB-lite"/>
    </source>
</evidence>
<dbReference type="eggNOG" id="ENOG502RM5G">
    <property type="taxonomic scope" value="Eukaryota"/>
</dbReference>
<sequence length="356" mass="38398">MACEVAPSPTTDLAFACTSIEDNHGLAAVAAFNAGCGNATIDPSFLGASPSSSLSFDPFEYPAGKDHSVPQDQPDELMSTYSPLQDRPEAPYLQVAEQRNAHPLQASTARHSFRRSVSEPPDGRLMRNQQAQCQPVFTRGKTLIGTDDVQRARKSIKTKGARVYPYPIKTNASRSQQQQRYPLRRAYTHSMPPQGPTSAPVMSPAVQNYSLDLSHVMHQSAIVPSQMMFEPLAPLPEQHCFWNSRVCTPTPEETGGPIISAGLQYVDPLLTAPTTPTMAGWVQQSQSQAVTLPLSVEELRAMIFEAVQKAVTRVDSAKAPELAISMATCDATVQADRAQSPGEDVAGNCEAASQGC</sequence>
<accession>M2N1L5</accession>
<name>M2N1L5_BAUPA</name>